<evidence type="ECO:0000313" key="3">
    <source>
        <dbReference type="Proteomes" id="UP000499080"/>
    </source>
</evidence>
<sequence>MKSFLSLRKFQADDTQVLAINCTQRKEQLFSRKIHSGARNRLSPVSVEWGGLGLTELTSLHHWLKAKRFILRKNSGTLNGEHYDSVAGFCTGVRGVRLVPRESRGPQSPIDVHSSAKLTGN</sequence>
<name>A0A4Y2XBR1_ARAVE</name>
<dbReference type="EMBL" id="BGPR01074458">
    <property type="protein sequence ID" value="GBO46656.1"/>
    <property type="molecule type" value="Genomic_DNA"/>
</dbReference>
<reference evidence="2 3" key="1">
    <citation type="journal article" date="2019" name="Sci. Rep.">
        <title>Orb-weaving spider Araneus ventricosus genome elucidates the spidroin gene catalogue.</title>
        <authorList>
            <person name="Kono N."/>
            <person name="Nakamura H."/>
            <person name="Ohtoshi R."/>
            <person name="Moran D.A.P."/>
            <person name="Shinohara A."/>
            <person name="Yoshida Y."/>
            <person name="Fujiwara M."/>
            <person name="Mori M."/>
            <person name="Tomita M."/>
            <person name="Arakawa K."/>
        </authorList>
    </citation>
    <scope>NUCLEOTIDE SEQUENCE [LARGE SCALE GENOMIC DNA]</scope>
</reference>
<keyword evidence="3" id="KW-1185">Reference proteome</keyword>
<organism evidence="2 3">
    <name type="scientific">Araneus ventricosus</name>
    <name type="common">Orbweaver spider</name>
    <name type="synonym">Epeira ventricosa</name>
    <dbReference type="NCBI Taxonomy" id="182803"/>
    <lineage>
        <taxon>Eukaryota</taxon>
        <taxon>Metazoa</taxon>
        <taxon>Ecdysozoa</taxon>
        <taxon>Arthropoda</taxon>
        <taxon>Chelicerata</taxon>
        <taxon>Arachnida</taxon>
        <taxon>Araneae</taxon>
        <taxon>Araneomorphae</taxon>
        <taxon>Entelegynae</taxon>
        <taxon>Araneoidea</taxon>
        <taxon>Araneidae</taxon>
        <taxon>Araneus</taxon>
    </lineage>
</organism>
<evidence type="ECO:0000256" key="1">
    <source>
        <dbReference type="SAM" id="MobiDB-lite"/>
    </source>
</evidence>
<protein>
    <submittedName>
        <fullName evidence="2">Uncharacterized protein</fullName>
    </submittedName>
</protein>
<comment type="caution">
    <text evidence="2">The sequence shown here is derived from an EMBL/GenBank/DDBJ whole genome shotgun (WGS) entry which is preliminary data.</text>
</comment>
<dbReference type="AlphaFoldDB" id="A0A4Y2XBR1"/>
<dbReference type="OrthoDB" id="9884289at2759"/>
<accession>A0A4Y2XBR1</accession>
<proteinExistence type="predicted"/>
<feature type="region of interest" description="Disordered" evidence="1">
    <location>
        <begin position="100"/>
        <end position="121"/>
    </location>
</feature>
<gene>
    <name evidence="2" type="ORF">AVEN_120244_1</name>
</gene>
<dbReference type="Proteomes" id="UP000499080">
    <property type="component" value="Unassembled WGS sequence"/>
</dbReference>
<evidence type="ECO:0000313" key="2">
    <source>
        <dbReference type="EMBL" id="GBO46656.1"/>
    </source>
</evidence>